<evidence type="ECO:0000313" key="3">
    <source>
        <dbReference type="Proteomes" id="UP001608902"/>
    </source>
</evidence>
<evidence type="ECO:0000256" key="1">
    <source>
        <dbReference type="SAM" id="MobiDB-lite"/>
    </source>
</evidence>
<name>A0ABD6E1V3_9BILA</name>
<reference evidence="2 3" key="1">
    <citation type="submission" date="2024-08" db="EMBL/GenBank/DDBJ databases">
        <title>Gnathostoma spinigerum genome.</title>
        <authorList>
            <person name="Gonzalez-Bertolin B."/>
            <person name="Monzon S."/>
            <person name="Zaballos A."/>
            <person name="Jimenez P."/>
            <person name="Dekumyoy P."/>
            <person name="Varona S."/>
            <person name="Cuesta I."/>
            <person name="Sumanam S."/>
            <person name="Adisakwattana P."/>
            <person name="Gasser R.B."/>
            <person name="Hernandez-Gonzalez A."/>
            <person name="Young N.D."/>
            <person name="Perteguer M.J."/>
        </authorList>
    </citation>
    <scope>NUCLEOTIDE SEQUENCE [LARGE SCALE GENOMIC DNA]</scope>
    <source>
        <strain evidence="2">AL3</strain>
        <tissue evidence="2">Liver</tissue>
    </source>
</reference>
<sequence>MRNYDYGVAYSLNLNEHSEMMKRGDLKERLRQLSLKSAEQNRMIASSLTRLDENSRSFEKDSSTVMTATGTGMPNTLPTSFTRRDTQLPKKNEVSMSAQRPVACLPKHASKTFSFLSRFDALEKLSDSML</sequence>
<dbReference type="EMBL" id="JBGFUD010000073">
    <property type="protein sequence ID" value="MFH4973568.1"/>
    <property type="molecule type" value="Genomic_DNA"/>
</dbReference>
<keyword evidence="3" id="KW-1185">Reference proteome</keyword>
<evidence type="ECO:0000313" key="2">
    <source>
        <dbReference type="EMBL" id="MFH4973568.1"/>
    </source>
</evidence>
<feature type="compositionally biased region" description="Basic and acidic residues" evidence="1">
    <location>
        <begin position="82"/>
        <end position="93"/>
    </location>
</feature>
<organism evidence="2 3">
    <name type="scientific">Gnathostoma spinigerum</name>
    <dbReference type="NCBI Taxonomy" id="75299"/>
    <lineage>
        <taxon>Eukaryota</taxon>
        <taxon>Metazoa</taxon>
        <taxon>Ecdysozoa</taxon>
        <taxon>Nematoda</taxon>
        <taxon>Chromadorea</taxon>
        <taxon>Rhabditida</taxon>
        <taxon>Spirurina</taxon>
        <taxon>Gnathostomatomorpha</taxon>
        <taxon>Gnathostomatoidea</taxon>
        <taxon>Gnathostomatidae</taxon>
        <taxon>Gnathostoma</taxon>
    </lineage>
</organism>
<protein>
    <submittedName>
        <fullName evidence="2">Uncharacterized protein</fullName>
    </submittedName>
</protein>
<comment type="caution">
    <text evidence="2">The sequence shown here is derived from an EMBL/GenBank/DDBJ whole genome shotgun (WGS) entry which is preliminary data.</text>
</comment>
<dbReference type="Proteomes" id="UP001608902">
    <property type="component" value="Unassembled WGS sequence"/>
</dbReference>
<dbReference type="AlphaFoldDB" id="A0ABD6E1V3"/>
<feature type="compositionally biased region" description="Polar residues" evidence="1">
    <location>
        <begin position="63"/>
        <end position="81"/>
    </location>
</feature>
<proteinExistence type="predicted"/>
<accession>A0ABD6E1V3</accession>
<feature type="region of interest" description="Disordered" evidence="1">
    <location>
        <begin position="54"/>
        <end position="99"/>
    </location>
</feature>
<gene>
    <name evidence="2" type="ORF">AB6A40_000277</name>
</gene>